<dbReference type="InterPro" id="IPR050518">
    <property type="entry name" value="Rpo3/RPB3_RNA_Pol_subunit"/>
</dbReference>
<comment type="subunit">
    <text evidence="5">In plastids the minimal PEP RNA polymerase catalytic core is composed of four subunits: alpha, beta, beta', and beta''. When a (nuclear-encoded) sigma factor is associated with the core the holoenzyme is formed, which can initiate transcription.</text>
</comment>
<dbReference type="InterPro" id="IPR033901">
    <property type="entry name" value="RNAPI/III_AC40"/>
</dbReference>
<reference evidence="9" key="1">
    <citation type="submission" date="2021-01" db="EMBL/GenBank/DDBJ databases">
        <authorList>
            <person name="Corre E."/>
            <person name="Pelletier E."/>
            <person name="Niang G."/>
            <person name="Scheremetjew M."/>
            <person name="Finn R."/>
            <person name="Kale V."/>
            <person name="Holt S."/>
            <person name="Cochrane G."/>
            <person name="Meng A."/>
            <person name="Brown T."/>
            <person name="Cohen L."/>
        </authorList>
    </citation>
    <scope>NUCLEOTIDE SEQUENCE</scope>
    <source>
        <strain evidence="9">CCAP 1951/1</strain>
    </source>
</reference>
<evidence type="ECO:0000256" key="1">
    <source>
        <dbReference type="ARBA" id="ARBA00004026"/>
    </source>
</evidence>
<dbReference type="GO" id="GO:0005736">
    <property type="term" value="C:RNA polymerase I complex"/>
    <property type="evidence" value="ECO:0007669"/>
    <property type="project" value="TreeGrafter"/>
</dbReference>
<keyword evidence="2" id="KW-0240">DNA-directed RNA polymerase</keyword>
<dbReference type="Pfam" id="PF01000">
    <property type="entry name" value="RNA_pol_A_bac"/>
    <property type="match status" value="1"/>
</dbReference>
<evidence type="ECO:0000256" key="6">
    <source>
        <dbReference type="ARBA" id="ARBA00031776"/>
    </source>
</evidence>
<evidence type="ECO:0000256" key="4">
    <source>
        <dbReference type="ARBA" id="ARBA00025804"/>
    </source>
</evidence>
<dbReference type="Gene3D" id="2.170.120.12">
    <property type="entry name" value="DNA-directed RNA polymerase, insert domain"/>
    <property type="match status" value="1"/>
</dbReference>
<dbReference type="GO" id="GO:0003899">
    <property type="term" value="F:DNA-directed RNA polymerase activity"/>
    <property type="evidence" value="ECO:0007669"/>
    <property type="project" value="InterPro"/>
</dbReference>
<evidence type="ECO:0000256" key="3">
    <source>
        <dbReference type="ARBA" id="ARBA00023163"/>
    </source>
</evidence>
<dbReference type="GO" id="GO:0005666">
    <property type="term" value="C:RNA polymerase III complex"/>
    <property type="evidence" value="ECO:0007669"/>
    <property type="project" value="TreeGrafter"/>
</dbReference>
<dbReference type="GO" id="GO:0006351">
    <property type="term" value="P:DNA-templated transcription"/>
    <property type="evidence" value="ECO:0007669"/>
    <property type="project" value="InterPro"/>
</dbReference>
<evidence type="ECO:0000313" key="9">
    <source>
        <dbReference type="EMBL" id="CAD9152779.1"/>
    </source>
</evidence>
<dbReference type="InterPro" id="IPR011263">
    <property type="entry name" value="DNA-dir_RNA_pol_RpoA/D/Rpb3"/>
</dbReference>
<gene>
    <name evidence="9" type="ORF">NDES1114_LOCUS33768</name>
</gene>
<dbReference type="GO" id="GO:0046983">
    <property type="term" value="F:protein dimerization activity"/>
    <property type="evidence" value="ECO:0007669"/>
    <property type="project" value="InterPro"/>
</dbReference>
<evidence type="ECO:0000256" key="5">
    <source>
        <dbReference type="ARBA" id="ARBA00026088"/>
    </source>
</evidence>
<dbReference type="InterPro" id="IPR011262">
    <property type="entry name" value="DNA-dir_RNA_pol_insert"/>
</dbReference>
<keyword evidence="3" id="KW-0804">Transcription</keyword>
<evidence type="ECO:0000256" key="7">
    <source>
        <dbReference type="SAM" id="MobiDB-lite"/>
    </source>
</evidence>
<dbReference type="PANTHER" id="PTHR11800:SF13">
    <property type="entry name" value="DNA-DIRECTED RNA POLYMERASES I AND III SUBUNIT RPAC1"/>
    <property type="match status" value="1"/>
</dbReference>
<sequence length="348" mass="37712">MSHRNKATFRDAGAVDTQTASSPHTMATGEQLVQRGVAPSVAGLKKRHAVPHDICGVAPVEADRIATLSFDMENVTAPFANMLRRVILTEVPTMAIDRVLIHENDGVVLDELLSHRLGLCPVAAPAEAFEFLTMADTPDFASPSPRHVLRFDLDVAVPNEPSAPPVTNVFSSSLQWVPLPGQEALAEAKAVSLVHQDILLAKLGRGQRIKLQAYAIKGLGLAHAKWAPVSACWYDMKTEVSLTKPLTGAAAQRVVEACPTNVFAIEDGAARVRKAEKCTLCRECVKVENEDLGVVVQKDKTRVKFTIESMGQYAHPEDIIRTALTTFAARCRNLKQLVGECDIADPKA</sequence>
<dbReference type="AlphaFoldDB" id="A0A7S1W7Q0"/>
<dbReference type="SMART" id="SM00662">
    <property type="entry name" value="RPOLD"/>
    <property type="match status" value="1"/>
</dbReference>
<proteinExistence type="inferred from homology"/>
<comment type="function">
    <text evidence="1">DNA-dependent RNA polymerase catalyzes the transcription of DNA into RNA using the four ribonucleoside triphosphates as substrates.</text>
</comment>
<comment type="similarity">
    <text evidence="4">Belongs to the archaeal Rpo3/eukaryotic RPB3 RNA polymerase subunit family.</text>
</comment>
<dbReference type="InterPro" id="IPR036603">
    <property type="entry name" value="RBP11-like"/>
</dbReference>
<dbReference type="InterPro" id="IPR036643">
    <property type="entry name" value="RNApol_insert_sf"/>
</dbReference>
<dbReference type="EMBL" id="HBGF01050427">
    <property type="protein sequence ID" value="CAD9152779.1"/>
    <property type="molecule type" value="Transcribed_RNA"/>
</dbReference>
<protein>
    <recommendedName>
        <fullName evidence="6">Plastid-encoded RNA polymerase subunit alpha</fullName>
    </recommendedName>
</protein>
<dbReference type="CDD" id="cd07032">
    <property type="entry name" value="RNAP_I_II_AC40"/>
    <property type="match status" value="1"/>
</dbReference>
<accession>A0A7S1W7Q0</accession>
<evidence type="ECO:0000259" key="8">
    <source>
        <dbReference type="SMART" id="SM00662"/>
    </source>
</evidence>
<dbReference type="HAMAP" id="MF_00320">
    <property type="entry name" value="RNApol_arch_Rpo3"/>
    <property type="match status" value="1"/>
</dbReference>
<dbReference type="Pfam" id="PF01193">
    <property type="entry name" value="RNA_pol_L"/>
    <property type="match status" value="1"/>
</dbReference>
<feature type="region of interest" description="Disordered" evidence="7">
    <location>
        <begin position="1"/>
        <end position="25"/>
    </location>
</feature>
<evidence type="ECO:0000256" key="2">
    <source>
        <dbReference type="ARBA" id="ARBA00022478"/>
    </source>
</evidence>
<dbReference type="SUPFAM" id="SSF56553">
    <property type="entry name" value="Insert subdomain of RNA polymerase alpha subunit"/>
    <property type="match status" value="1"/>
</dbReference>
<dbReference type="InterPro" id="IPR022842">
    <property type="entry name" value="RNAP_Rpo3/Rpb3/RPAC1"/>
</dbReference>
<name>A0A7S1W7Q0_NEODS</name>
<dbReference type="PANTHER" id="PTHR11800">
    <property type="entry name" value="DNA-DIRECTED RNA POLYMERASE"/>
    <property type="match status" value="1"/>
</dbReference>
<dbReference type="SUPFAM" id="SSF55257">
    <property type="entry name" value="RBP11-like subunits of RNA polymerase"/>
    <property type="match status" value="1"/>
</dbReference>
<feature type="domain" description="DNA-directed RNA polymerase RpoA/D/Rpb3-type" evidence="8">
    <location>
        <begin position="67"/>
        <end position="337"/>
    </location>
</feature>
<organism evidence="9">
    <name type="scientific">Neobodo designis</name>
    <name type="common">Flagellated protozoan</name>
    <name type="synonym">Bodo designis</name>
    <dbReference type="NCBI Taxonomy" id="312471"/>
    <lineage>
        <taxon>Eukaryota</taxon>
        <taxon>Discoba</taxon>
        <taxon>Euglenozoa</taxon>
        <taxon>Kinetoplastea</taxon>
        <taxon>Metakinetoplastina</taxon>
        <taxon>Neobodonida</taxon>
        <taxon>Neobodo</taxon>
    </lineage>
</organism>
<feature type="compositionally biased region" description="Polar residues" evidence="7">
    <location>
        <begin position="16"/>
        <end position="25"/>
    </location>
</feature>
<dbReference type="Gene3D" id="3.30.1360.10">
    <property type="entry name" value="RNA polymerase, RBP11-like subunit"/>
    <property type="match status" value="1"/>
</dbReference>
<dbReference type="NCBIfam" id="NF001988">
    <property type="entry name" value="PRK00783.1"/>
    <property type="match status" value="1"/>
</dbReference>